<evidence type="ECO:0000256" key="2">
    <source>
        <dbReference type="ARBA" id="ARBA00007581"/>
    </source>
</evidence>
<keyword evidence="4" id="KW-0862">Zinc</keyword>
<dbReference type="InterPro" id="IPR004183">
    <property type="entry name" value="Xdiol_dOase_suB"/>
</dbReference>
<dbReference type="Pfam" id="PF02900">
    <property type="entry name" value="LigB"/>
    <property type="match status" value="1"/>
</dbReference>
<dbReference type="Proteomes" id="UP001642540">
    <property type="component" value="Unassembled WGS sequence"/>
</dbReference>
<dbReference type="Gene3D" id="3.40.830.10">
    <property type="entry name" value="LigB-like"/>
    <property type="match status" value="1"/>
</dbReference>
<dbReference type="CDD" id="cd07363">
    <property type="entry name" value="45_DOPA_Dioxygenase"/>
    <property type="match status" value="1"/>
</dbReference>
<gene>
    <name evidence="7" type="ORF">ODALV1_LOCUS2931</name>
</gene>
<evidence type="ECO:0000256" key="3">
    <source>
        <dbReference type="ARBA" id="ARBA00022723"/>
    </source>
</evidence>
<accession>A0ABP1PRG4</accession>
<comment type="similarity">
    <text evidence="2">Belongs to the DODA-type extradiol aromatic ring-opening dioxygenase family.</text>
</comment>
<evidence type="ECO:0000313" key="7">
    <source>
        <dbReference type="EMBL" id="CAL8074570.1"/>
    </source>
</evidence>
<evidence type="ECO:0000313" key="8">
    <source>
        <dbReference type="Proteomes" id="UP001642540"/>
    </source>
</evidence>
<dbReference type="InterPro" id="IPR014436">
    <property type="entry name" value="Extradiol_dOase_DODA"/>
</dbReference>
<evidence type="ECO:0000256" key="4">
    <source>
        <dbReference type="ARBA" id="ARBA00022833"/>
    </source>
</evidence>
<dbReference type="SUPFAM" id="SSF53213">
    <property type="entry name" value="LigB-like"/>
    <property type="match status" value="1"/>
</dbReference>
<sequence length="333" mass="37220">MPAFWSKFLETTRQSFMFQHSKTIKVAVASGLLSIILITSVTQAGAHIGYCEKSSFLNRTARTMSTRIPCAYIPHGGGPLPILGDKAHVEMVNWLKKFVGTYLTGDKKPTSCLVISGHWEEKLPTVQSGETTELYYDYYGFPKESYNLKYTLPGATSLSKRVGELLESANIPYKVNKNRGYDHGVFIPMKILFPEGDIPTIQLSLVSGLNPMAHIKLGEALAPLRDEGVFILGSGMSYHNMRGFNNAQSNKDSDPFHEYLRNSLVNTENYEDKVAALDQWAKAPKARDCHPREEHLIPLHVILGTAKHDENVEVREVFYDNVAGVKCAGYIFE</sequence>
<keyword evidence="3" id="KW-0479">Metal-binding</keyword>
<proteinExistence type="inferred from homology"/>
<keyword evidence="5" id="KW-0560">Oxidoreductase</keyword>
<dbReference type="EMBL" id="CAXLJM020000007">
    <property type="protein sequence ID" value="CAL8074570.1"/>
    <property type="molecule type" value="Genomic_DNA"/>
</dbReference>
<dbReference type="PANTHER" id="PTHR30096">
    <property type="entry name" value="4,5-DOPA DIOXYGENASE EXTRADIOL-LIKE PROTEIN"/>
    <property type="match status" value="1"/>
</dbReference>
<evidence type="ECO:0000256" key="1">
    <source>
        <dbReference type="ARBA" id="ARBA00001947"/>
    </source>
</evidence>
<keyword evidence="8" id="KW-1185">Reference proteome</keyword>
<evidence type="ECO:0000256" key="5">
    <source>
        <dbReference type="ARBA" id="ARBA00023002"/>
    </source>
</evidence>
<dbReference type="PANTHER" id="PTHR30096:SF0">
    <property type="entry name" value="4,5-DOPA DIOXYGENASE EXTRADIOL-LIKE PROTEIN"/>
    <property type="match status" value="1"/>
</dbReference>
<feature type="domain" description="Extradiol ring-cleavage dioxygenase class III enzyme subunit B" evidence="6">
    <location>
        <begin position="106"/>
        <end position="318"/>
    </location>
</feature>
<evidence type="ECO:0000259" key="6">
    <source>
        <dbReference type="Pfam" id="PF02900"/>
    </source>
</evidence>
<comment type="caution">
    <text evidence="7">The sequence shown here is derived from an EMBL/GenBank/DDBJ whole genome shotgun (WGS) entry which is preliminary data.</text>
</comment>
<reference evidence="7 8" key="1">
    <citation type="submission" date="2024-08" db="EMBL/GenBank/DDBJ databases">
        <authorList>
            <person name="Cucini C."/>
            <person name="Frati F."/>
        </authorList>
    </citation>
    <scope>NUCLEOTIDE SEQUENCE [LARGE SCALE GENOMIC DNA]</scope>
</reference>
<protein>
    <recommendedName>
        <fullName evidence="6">Extradiol ring-cleavage dioxygenase class III enzyme subunit B domain-containing protein</fullName>
    </recommendedName>
</protein>
<comment type="cofactor">
    <cofactor evidence="1">
        <name>Zn(2+)</name>
        <dbReference type="ChEBI" id="CHEBI:29105"/>
    </cofactor>
</comment>
<organism evidence="7 8">
    <name type="scientific">Orchesella dallaii</name>
    <dbReference type="NCBI Taxonomy" id="48710"/>
    <lineage>
        <taxon>Eukaryota</taxon>
        <taxon>Metazoa</taxon>
        <taxon>Ecdysozoa</taxon>
        <taxon>Arthropoda</taxon>
        <taxon>Hexapoda</taxon>
        <taxon>Collembola</taxon>
        <taxon>Entomobryomorpha</taxon>
        <taxon>Entomobryoidea</taxon>
        <taxon>Orchesellidae</taxon>
        <taxon>Orchesellinae</taxon>
        <taxon>Orchesella</taxon>
    </lineage>
</organism>
<name>A0ABP1PRG4_9HEXA</name>